<keyword evidence="1" id="KW-0805">Transcription regulation</keyword>
<dbReference type="InterPro" id="IPR013324">
    <property type="entry name" value="RNA_pol_sigma_r3/r4-like"/>
</dbReference>
<dbReference type="InterPro" id="IPR007050">
    <property type="entry name" value="HTH_bacterioopsin"/>
</dbReference>
<dbReference type="Gene3D" id="1.10.10.10">
    <property type="entry name" value="Winged helix-like DNA-binding domain superfamily/Winged helix DNA-binding domain"/>
    <property type="match status" value="1"/>
</dbReference>
<gene>
    <name evidence="5" type="ORF">OB919_07485</name>
</gene>
<name>A0AAP3E726_9EURY</name>
<dbReference type="PANTHER" id="PTHR34236">
    <property type="entry name" value="DIMETHYL SULFOXIDE REDUCTASE TRANSCRIPTIONAL ACTIVATOR"/>
    <property type="match status" value="1"/>
</dbReference>
<comment type="caution">
    <text evidence="5">The sequence shown here is derived from an EMBL/GenBank/DDBJ whole genome shotgun (WGS) entry which is preliminary data.</text>
</comment>
<dbReference type="Pfam" id="PF04967">
    <property type="entry name" value="HTH_10"/>
    <property type="match status" value="1"/>
</dbReference>
<evidence type="ECO:0000256" key="2">
    <source>
        <dbReference type="ARBA" id="ARBA00023163"/>
    </source>
</evidence>
<organism evidence="5 6">
    <name type="scientific">Natronosalvus hydrolyticus</name>
    <dbReference type="NCBI Taxonomy" id="2979988"/>
    <lineage>
        <taxon>Archaea</taxon>
        <taxon>Methanobacteriati</taxon>
        <taxon>Methanobacteriota</taxon>
        <taxon>Stenosarchaea group</taxon>
        <taxon>Halobacteria</taxon>
        <taxon>Halobacteriales</taxon>
        <taxon>Natrialbaceae</taxon>
        <taxon>Natronosalvus</taxon>
    </lineage>
</organism>
<reference evidence="5 6" key="1">
    <citation type="submission" date="2022-09" db="EMBL/GenBank/DDBJ databases">
        <title>Enrichment on poylsaccharides allowed isolation of novel metabolic and taxonomic groups of Haloarchaea.</title>
        <authorList>
            <person name="Sorokin D.Y."/>
            <person name="Elcheninov A.G."/>
            <person name="Khizhniak T.V."/>
            <person name="Kolganova T.V."/>
            <person name="Kublanov I.V."/>
        </authorList>
    </citation>
    <scope>NUCLEOTIDE SEQUENCE [LARGE SCALE GENOMIC DNA]</scope>
    <source>
        <strain evidence="5 6">AArc-curdl1</strain>
    </source>
</reference>
<evidence type="ECO:0000259" key="4">
    <source>
        <dbReference type="Pfam" id="PF15915"/>
    </source>
</evidence>
<keyword evidence="6" id="KW-1185">Reference proteome</keyword>
<evidence type="ECO:0000256" key="1">
    <source>
        <dbReference type="ARBA" id="ARBA00023015"/>
    </source>
</evidence>
<evidence type="ECO:0000313" key="5">
    <source>
        <dbReference type="EMBL" id="MCU4751824.1"/>
    </source>
</evidence>
<keyword evidence="2" id="KW-0804">Transcription</keyword>
<evidence type="ECO:0000259" key="3">
    <source>
        <dbReference type="Pfam" id="PF04967"/>
    </source>
</evidence>
<dbReference type="InterPro" id="IPR031803">
    <property type="entry name" value="BAT_GAF/HTH-assoc"/>
</dbReference>
<protein>
    <submittedName>
        <fullName evidence="5">Helix-turn-helix domain-containing protein</fullName>
    </submittedName>
</protein>
<accession>A0AAP3E726</accession>
<feature type="domain" description="Bacterioopsin transcriptional activator GAF and HTH associated" evidence="4">
    <location>
        <begin position="6"/>
        <end position="148"/>
    </location>
</feature>
<dbReference type="SUPFAM" id="SSF88659">
    <property type="entry name" value="Sigma3 and sigma4 domains of RNA polymerase sigma factors"/>
    <property type="match status" value="1"/>
</dbReference>
<evidence type="ECO:0000313" key="6">
    <source>
        <dbReference type="Proteomes" id="UP001321047"/>
    </source>
</evidence>
<dbReference type="PANTHER" id="PTHR34236:SF1">
    <property type="entry name" value="DIMETHYL SULFOXIDE REDUCTASE TRANSCRIPTIONAL ACTIVATOR"/>
    <property type="match status" value="1"/>
</dbReference>
<dbReference type="InterPro" id="IPR036388">
    <property type="entry name" value="WH-like_DNA-bd_sf"/>
</dbReference>
<dbReference type="Pfam" id="PF15915">
    <property type="entry name" value="BAT"/>
    <property type="match status" value="1"/>
</dbReference>
<proteinExistence type="predicted"/>
<dbReference type="EMBL" id="JAOPJZ010000004">
    <property type="protein sequence ID" value="MCU4751824.1"/>
    <property type="molecule type" value="Genomic_DNA"/>
</dbReference>
<dbReference type="Proteomes" id="UP001321047">
    <property type="component" value="Unassembled WGS sequence"/>
</dbReference>
<dbReference type="RefSeq" id="WP_342807995.1">
    <property type="nucleotide sequence ID" value="NZ_JAOPJZ010000004.1"/>
</dbReference>
<sequence length="227" mass="25870">MSVLGEFTIPTEAFVLADSIDDAPDMQIEIKRVVGSDSEVTPYFWASGGDFKQFESGLRSDEMIQELLTLEKHDETEQYGQEDDERFYMVTWETEPPNLMTAVSEAKATVLEAINTDGTSWDVKIIFPTDQSLSTFHDYCTEHELSFEPTKLYRPDNPAKNQTYELTDEQQEALEAAYHSGYFEVPRENTLTEIAETLNISRNALSARLRRGHRNLLSNTVIHEKSA</sequence>
<feature type="domain" description="HTH bat-type" evidence="3">
    <location>
        <begin position="166"/>
        <end position="217"/>
    </location>
</feature>
<dbReference type="AlphaFoldDB" id="A0AAP3E726"/>